<sequence length="127" mass="13957">MENRPNWHELSQDKVLSELETTPAGLSDDEASARLDIHGANRLPQPPGRSLLRRLLSHFNNILIYVLLGAAVITGLLQHWLDMSVILAVVIVNAVIGLVQEGKAEKAMDAIRHMLALRAAVLRGGQR</sequence>
<feature type="domain" description="Cation-transporting P-type ATPase N-terminal" evidence="2">
    <location>
        <begin position="6"/>
        <end position="79"/>
    </location>
</feature>
<evidence type="ECO:0000256" key="1">
    <source>
        <dbReference type="SAM" id="Phobius"/>
    </source>
</evidence>
<evidence type="ECO:0000259" key="2">
    <source>
        <dbReference type="SMART" id="SM00831"/>
    </source>
</evidence>
<comment type="caution">
    <text evidence="3">The sequence shown here is derived from an EMBL/GenBank/DDBJ whole genome shotgun (WGS) entry which is preliminary data.</text>
</comment>
<dbReference type="RefSeq" id="WP_112054789.1">
    <property type="nucleotide sequence ID" value="NZ_QLSX01000005.1"/>
</dbReference>
<evidence type="ECO:0000313" key="3">
    <source>
        <dbReference type="EMBL" id="RAR61439.1"/>
    </source>
</evidence>
<dbReference type="InterPro" id="IPR004014">
    <property type="entry name" value="ATPase_P-typ_cation-transptr_N"/>
</dbReference>
<dbReference type="PANTHER" id="PTHR42861">
    <property type="entry name" value="CALCIUM-TRANSPORTING ATPASE"/>
    <property type="match status" value="1"/>
</dbReference>
<dbReference type="GO" id="GO:0022857">
    <property type="term" value="F:transmembrane transporter activity"/>
    <property type="evidence" value="ECO:0007669"/>
    <property type="project" value="UniProtKB-ARBA"/>
</dbReference>
<dbReference type="Proteomes" id="UP000249700">
    <property type="component" value="Unassembled WGS sequence"/>
</dbReference>
<dbReference type="Gene3D" id="2.70.150.10">
    <property type="entry name" value="Calcium-transporting ATPase, cytoplasmic transduction domain A"/>
    <property type="match status" value="1"/>
</dbReference>
<protein>
    <submittedName>
        <fullName evidence="3">E1-E2 ATPase</fullName>
    </submittedName>
</protein>
<dbReference type="SMART" id="SM00831">
    <property type="entry name" value="Cation_ATPase_N"/>
    <property type="match status" value="1"/>
</dbReference>
<gene>
    <name evidence="3" type="ORF">BCL93_10536</name>
</gene>
<proteinExistence type="predicted"/>
<organism evidence="3 4">
    <name type="scientific">Onishia taeanensis</name>
    <dbReference type="NCBI Taxonomy" id="284577"/>
    <lineage>
        <taxon>Bacteria</taxon>
        <taxon>Pseudomonadati</taxon>
        <taxon>Pseudomonadota</taxon>
        <taxon>Gammaproteobacteria</taxon>
        <taxon>Oceanospirillales</taxon>
        <taxon>Halomonadaceae</taxon>
        <taxon>Onishia</taxon>
    </lineage>
</organism>
<dbReference type="Gene3D" id="1.20.1110.10">
    <property type="entry name" value="Calcium-transporting ATPase, transmembrane domain"/>
    <property type="match status" value="1"/>
</dbReference>
<feature type="transmembrane region" description="Helical" evidence="1">
    <location>
        <begin position="83"/>
        <end position="99"/>
    </location>
</feature>
<dbReference type="OrthoDB" id="9814270at2"/>
<name>A0A328XRZ0_9GAMM</name>
<evidence type="ECO:0000313" key="4">
    <source>
        <dbReference type="Proteomes" id="UP000249700"/>
    </source>
</evidence>
<dbReference type="EMBL" id="QLSX01000005">
    <property type="protein sequence ID" value="RAR61439.1"/>
    <property type="molecule type" value="Genomic_DNA"/>
</dbReference>
<keyword evidence="1" id="KW-1133">Transmembrane helix</keyword>
<keyword evidence="1" id="KW-0472">Membrane</keyword>
<accession>A0A328XRZ0</accession>
<dbReference type="Pfam" id="PF00690">
    <property type="entry name" value="Cation_ATPase_N"/>
    <property type="match status" value="1"/>
</dbReference>
<dbReference type="AlphaFoldDB" id="A0A328XRZ0"/>
<dbReference type="SUPFAM" id="SSF81665">
    <property type="entry name" value="Calcium ATPase, transmembrane domain M"/>
    <property type="match status" value="1"/>
</dbReference>
<reference evidence="3 4" key="1">
    <citation type="submission" date="2018-06" db="EMBL/GenBank/DDBJ databases">
        <title>Comparative analysis of microorganisms from saline springs in Andes Mountain Range, Colombia.</title>
        <authorList>
            <person name="Rubin E."/>
        </authorList>
    </citation>
    <scope>NUCLEOTIDE SEQUENCE [LARGE SCALE GENOMIC DNA]</scope>
    <source>
        <strain evidence="3 4">USBA-857</strain>
    </source>
</reference>
<feature type="transmembrane region" description="Helical" evidence="1">
    <location>
        <begin position="59"/>
        <end position="77"/>
    </location>
</feature>
<dbReference type="InterPro" id="IPR023298">
    <property type="entry name" value="ATPase_P-typ_TM_dom_sf"/>
</dbReference>
<keyword evidence="1" id="KW-0812">Transmembrane</keyword>